<keyword evidence="1" id="KW-1133">Transmembrane helix</keyword>
<dbReference type="Pfam" id="PF11181">
    <property type="entry name" value="YflT"/>
    <property type="match status" value="1"/>
</dbReference>
<feature type="domain" description="General stress protein 17M-like" evidence="2">
    <location>
        <begin position="10"/>
        <end position="75"/>
    </location>
</feature>
<sequence>MRVLAHDTVIISTATYVEAQETVRTLRASGMERDSLAVVGAGLVLAERPGGPSTAALTARSSTAGLGIGLLAAVFVTLVADTSLTGLVVVLWGAVYGVIVGALAGLFRGLFRNRPDADATEIVPVRYEVRCAAADASVARRLIGIDQPTPTRKAA</sequence>
<dbReference type="Proteomes" id="UP001501222">
    <property type="component" value="Unassembled WGS sequence"/>
</dbReference>
<protein>
    <recommendedName>
        <fullName evidence="2">General stress protein 17M-like domain-containing protein</fullName>
    </recommendedName>
</protein>
<name>A0ABP6XES1_9ACTN</name>
<evidence type="ECO:0000313" key="4">
    <source>
        <dbReference type="Proteomes" id="UP001501222"/>
    </source>
</evidence>
<dbReference type="EMBL" id="BAABAA010000004">
    <property type="protein sequence ID" value="GAA3563470.1"/>
    <property type="molecule type" value="Genomic_DNA"/>
</dbReference>
<dbReference type="InterPro" id="IPR025889">
    <property type="entry name" value="GSP17M-like_dom"/>
</dbReference>
<keyword evidence="1" id="KW-0812">Transmembrane</keyword>
<keyword evidence="4" id="KW-1185">Reference proteome</keyword>
<evidence type="ECO:0000256" key="1">
    <source>
        <dbReference type="SAM" id="Phobius"/>
    </source>
</evidence>
<gene>
    <name evidence="3" type="ORF">GCM10022235_34910</name>
</gene>
<reference evidence="4" key="1">
    <citation type="journal article" date="2019" name="Int. J. Syst. Evol. Microbiol.">
        <title>The Global Catalogue of Microorganisms (GCM) 10K type strain sequencing project: providing services to taxonomists for standard genome sequencing and annotation.</title>
        <authorList>
            <consortium name="The Broad Institute Genomics Platform"/>
            <consortium name="The Broad Institute Genome Sequencing Center for Infectious Disease"/>
            <person name="Wu L."/>
            <person name="Ma J."/>
        </authorList>
    </citation>
    <scope>NUCLEOTIDE SEQUENCE [LARGE SCALE GENOMIC DNA]</scope>
    <source>
        <strain evidence="4">JCM 16928</strain>
    </source>
</reference>
<organism evidence="3 4">
    <name type="scientific">Kribbella ginsengisoli</name>
    <dbReference type="NCBI Taxonomy" id="363865"/>
    <lineage>
        <taxon>Bacteria</taxon>
        <taxon>Bacillati</taxon>
        <taxon>Actinomycetota</taxon>
        <taxon>Actinomycetes</taxon>
        <taxon>Propionibacteriales</taxon>
        <taxon>Kribbellaceae</taxon>
        <taxon>Kribbella</taxon>
    </lineage>
</organism>
<feature type="transmembrane region" description="Helical" evidence="1">
    <location>
        <begin position="63"/>
        <end position="80"/>
    </location>
</feature>
<keyword evidence="1" id="KW-0472">Membrane</keyword>
<proteinExistence type="predicted"/>
<evidence type="ECO:0000313" key="3">
    <source>
        <dbReference type="EMBL" id="GAA3563470.1"/>
    </source>
</evidence>
<dbReference type="RefSeq" id="WP_344841644.1">
    <property type="nucleotide sequence ID" value="NZ_BAABAA010000004.1"/>
</dbReference>
<comment type="caution">
    <text evidence="3">The sequence shown here is derived from an EMBL/GenBank/DDBJ whole genome shotgun (WGS) entry which is preliminary data.</text>
</comment>
<evidence type="ECO:0000259" key="2">
    <source>
        <dbReference type="Pfam" id="PF11181"/>
    </source>
</evidence>
<feature type="transmembrane region" description="Helical" evidence="1">
    <location>
        <begin position="86"/>
        <end position="107"/>
    </location>
</feature>
<accession>A0ABP6XES1</accession>